<keyword evidence="3" id="KW-1185">Reference proteome</keyword>
<dbReference type="EMBL" id="ML976984">
    <property type="protein sequence ID" value="KAF1959856.1"/>
    <property type="molecule type" value="Genomic_DNA"/>
</dbReference>
<accession>A0A6A5UAH5</accession>
<organism evidence="2 3">
    <name type="scientific">Byssothecium circinans</name>
    <dbReference type="NCBI Taxonomy" id="147558"/>
    <lineage>
        <taxon>Eukaryota</taxon>
        <taxon>Fungi</taxon>
        <taxon>Dikarya</taxon>
        <taxon>Ascomycota</taxon>
        <taxon>Pezizomycotina</taxon>
        <taxon>Dothideomycetes</taxon>
        <taxon>Pleosporomycetidae</taxon>
        <taxon>Pleosporales</taxon>
        <taxon>Massarineae</taxon>
        <taxon>Massarinaceae</taxon>
        <taxon>Byssothecium</taxon>
    </lineage>
</organism>
<dbReference type="AlphaFoldDB" id="A0A6A5UAH5"/>
<evidence type="ECO:0000313" key="2">
    <source>
        <dbReference type="EMBL" id="KAF1959856.1"/>
    </source>
</evidence>
<evidence type="ECO:0000313" key="3">
    <source>
        <dbReference type="Proteomes" id="UP000800035"/>
    </source>
</evidence>
<gene>
    <name evidence="2" type="ORF">CC80DRAFT_545286</name>
</gene>
<proteinExistence type="predicted"/>
<keyword evidence="1" id="KW-1133">Transmembrane helix</keyword>
<reference evidence="2" key="1">
    <citation type="journal article" date="2020" name="Stud. Mycol.">
        <title>101 Dothideomycetes genomes: a test case for predicting lifestyles and emergence of pathogens.</title>
        <authorList>
            <person name="Haridas S."/>
            <person name="Albert R."/>
            <person name="Binder M."/>
            <person name="Bloem J."/>
            <person name="Labutti K."/>
            <person name="Salamov A."/>
            <person name="Andreopoulos B."/>
            <person name="Baker S."/>
            <person name="Barry K."/>
            <person name="Bills G."/>
            <person name="Bluhm B."/>
            <person name="Cannon C."/>
            <person name="Castanera R."/>
            <person name="Culley D."/>
            <person name="Daum C."/>
            <person name="Ezra D."/>
            <person name="Gonzalez J."/>
            <person name="Henrissat B."/>
            <person name="Kuo A."/>
            <person name="Liang C."/>
            <person name="Lipzen A."/>
            <person name="Lutzoni F."/>
            <person name="Magnuson J."/>
            <person name="Mondo S."/>
            <person name="Nolan M."/>
            <person name="Ohm R."/>
            <person name="Pangilinan J."/>
            <person name="Park H.-J."/>
            <person name="Ramirez L."/>
            <person name="Alfaro M."/>
            <person name="Sun H."/>
            <person name="Tritt A."/>
            <person name="Yoshinaga Y."/>
            <person name="Zwiers L.-H."/>
            <person name="Turgeon B."/>
            <person name="Goodwin S."/>
            <person name="Spatafora J."/>
            <person name="Crous P."/>
            <person name="Grigoriev I."/>
        </authorList>
    </citation>
    <scope>NUCLEOTIDE SEQUENCE</scope>
    <source>
        <strain evidence="2">CBS 675.92</strain>
    </source>
</reference>
<keyword evidence="1" id="KW-0472">Membrane</keyword>
<evidence type="ECO:0000256" key="1">
    <source>
        <dbReference type="SAM" id="Phobius"/>
    </source>
</evidence>
<evidence type="ECO:0008006" key="4">
    <source>
        <dbReference type="Google" id="ProtNLM"/>
    </source>
</evidence>
<dbReference type="Proteomes" id="UP000800035">
    <property type="component" value="Unassembled WGS sequence"/>
</dbReference>
<name>A0A6A5UAH5_9PLEO</name>
<keyword evidence="1" id="KW-0812">Transmembrane</keyword>
<protein>
    <recommendedName>
        <fullName evidence="4">Mid2 domain-containing protein</fullName>
    </recommendedName>
</protein>
<sequence length="96" mass="10225">MPTLYQPKMLKRAVADPNALTADLAHLVVRASKKGGKKGSKKGKKAKVKGGTIVGVITAIVAIIIIVIIIAIISFLVKRNRKKRAISAHEAEPTTC</sequence>
<feature type="transmembrane region" description="Helical" evidence="1">
    <location>
        <begin position="53"/>
        <end position="77"/>
    </location>
</feature>